<dbReference type="Gene3D" id="3.40.50.1820">
    <property type="entry name" value="alpha/beta hydrolase"/>
    <property type="match status" value="1"/>
</dbReference>
<dbReference type="Proteomes" id="UP000824681">
    <property type="component" value="Chromosome"/>
</dbReference>
<gene>
    <name evidence="1" type="ORF">Nocox_33375</name>
</gene>
<sequence length="248" mass="26371">MLEKVTGGEVPPVVLVDFAMFSTADTLTGLIGVPESGRAVYRVEAVQDLEAHGHLSVKRLADLLAREIEAELAGPPAAVLGWCSAATLTMEIAQRVGDAEVVLVEPTWPTTEEIGQELAHLRTTLGAGPGGAPAEITRDSVLAVLRADLVTKLTADGIPESELETCVDLLSGRYRAWFDFLFATAEAATPAPARPVRIVTSRDSDRGPAPGWTPAEWEPVRVDVPGGEFLRSPAARERILGLAGRRHG</sequence>
<dbReference type="EMBL" id="CP068985">
    <property type="protein sequence ID" value="QYC44245.1"/>
    <property type="molecule type" value="Genomic_DNA"/>
</dbReference>
<dbReference type="SUPFAM" id="SSF53474">
    <property type="entry name" value="alpha/beta-Hydrolases"/>
    <property type="match status" value="1"/>
</dbReference>
<protein>
    <recommendedName>
        <fullName evidence="3">Thioesterase domain-containing protein</fullName>
    </recommendedName>
</protein>
<accession>A0ABX8U904</accession>
<evidence type="ECO:0000313" key="1">
    <source>
        <dbReference type="EMBL" id="QYC44245.1"/>
    </source>
</evidence>
<reference evidence="1 2" key="1">
    <citation type="journal article" date="2021" name="ACS Chem. Biol.">
        <title>Genomic-Led Discovery of a Novel Glycopeptide Antibiotic by Nonomuraea coxensis DSM 45129.</title>
        <authorList>
            <person name="Yushchuk O."/>
            <person name="Vior N.M."/>
            <person name="Andreo-Vidal A."/>
            <person name="Berini F."/>
            <person name="Ruckert C."/>
            <person name="Busche T."/>
            <person name="Binda E."/>
            <person name="Kalinowski J."/>
            <person name="Truman A.W."/>
            <person name="Marinelli F."/>
        </authorList>
    </citation>
    <scope>NUCLEOTIDE SEQUENCE [LARGE SCALE GENOMIC DNA]</scope>
    <source>
        <strain evidence="1 2">DSM 45129</strain>
    </source>
</reference>
<name>A0ABX8U904_9ACTN</name>
<keyword evidence="2" id="KW-1185">Reference proteome</keyword>
<evidence type="ECO:0000313" key="2">
    <source>
        <dbReference type="Proteomes" id="UP000824681"/>
    </source>
</evidence>
<evidence type="ECO:0008006" key="3">
    <source>
        <dbReference type="Google" id="ProtNLM"/>
    </source>
</evidence>
<organism evidence="1 2">
    <name type="scientific">Nonomuraea coxensis DSM 45129</name>
    <dbReference type="NCBI Taxonomy" id="1122611"/>
    <lineage>
        <taxon>Bacteria</taxon>
        <taxon>Bacillati</taxon>
        <taxon>Actinomycetota</taxon>
        <taxon>Actinomycetes</taxon>
        <taxon>Streptosporangiales</taxon>
        <taxon>Streptosporangiaceae</taxon>
        <taxon>Nonomuraea</taxon>
    </lineage>
</organism>
<dbReference type="RefSeq" id="WP_020541177.1">
    <property type="nucleotide sequence ID" value="NZ_CP068985.1"/>
</dbReference>
<dbReference type="InterPro" id="IPR029058">
    <property type="entry name" value="AB_hydrolase_fold"/>
</dbReference>
<proteinExistence type="predicted"/>